<dbReference type="EMBL" id="KB299759">
    <property type="protein sequence ID" value="ELU07599.1"/>
    <property type="molecule type" value="Genomic_DNA"/>
</dbReference>
<feature type="non-terminal residue" evidence="4">
    <location>
        <position position="1"/>
    </location>
</feature>
<reference evidence="5" key="3">
    <citation type="submission" date="2015-06" db="UniProtKB">
        <authorList>
            <consortium name="EnsemblMetazoa"/>
        </authorList>
    </citation>
    <scope>IDENTIFICATION</scope>
</reference>
<keyword evidence="2" id="KW-0547">Nucleotide-binding</keyword>
<proteinExistence type="predicted"/>
<reference evidence="4 6" key="2">
    <citation type="journal article" date="2013" name="Nature">
        <title>Insights into bilaterian evolution from three spiralian genomes.</title>
        <authorList>
            <person name="Simakov O."/>
            <person name="Marletaz F."/>
            <person name="Cho S.J."/>
            <person name="Edsinger-Gonzales E."/>
            <person name="Havlak P."/>
            <person name="Hellsten U."/>
            <person name="Kuo D.H."/>
            <person name="Larsson T."/>
            <person name="Lv J."/>
            <person name="Arendt D."/>
            <person name="Savage R."/>
            <person name="Osoegawa K."/>
            <person name="de Jong P."/>
            <person name="Grimwood J."/>
            <person name="Chapman J.A."/>
            <person name="Shapiro H."/>
            <person name="Aerts A."/>
            <person name="Otillar R.P."/>
            <person name="Terry A.Y."/>
            <person name="Boore J.L."/>
            <person name="Grigoriev I.V."/>
            <person name="Lindberg D.R."/>
            <person name="Seaver E.C."/>
            <person name="Weisblat D.A."/>
            <person name="Putnam N.H."/>
            <person name="Rokhsar D.S."/>
        </authorList>
    </citation>
    <scope>NUCLEOTIDE SEQUENCE</scope>
    <source>
        <strain evidence="4 6">I ESC-2004</strain>
    </source>
</reference>
<evidence type="ECO:0000256" key="1">
    <source>
        <dbReference type="ARBA" id="ARBA00022679"/>
    </source>
</evidence>
<evidence type="ECO:0000313" key="5">
    <source>
        <dbReference type="EnsemblMetazoa" id="CapteP117818"/>
    </source>
</evidence>
<dbReference type="OrthoDB" id="10062280at2759"/>
<name>R7UM64_CAPTE</name>
<dbReference type="EMBL" id="AMQN01007019">
    <property type="status" value="NOT_ANNOTATED_CDS"/>
    <property type="molecule type" value="Genomic_DNA"/>
</dbReference>
<keyword evidence="6" id="KW-1185">Reference proteome</keyword>
<dbReference type="GO" id="GO:0042350">
    <property type="term" value="P:GDP-L-fucose biosynthetic process"/>
    <property type="evidence" value="ECO:0007669"/>
    <property type="project" value="UniProtKB-ARBA"/>
</dbReference>
<dbReference type="OMA" id="DMIAYRE"/>
<evidence type="ECO:0000313" key="6">
    <source>
        <dbReference type="Proteomes" id="UP000014760"/>
    </source>
</evidence>
<dbReference type="InterPro" id="IPR012887">
    <property type="entry name" value="GDP_fucose_pyrophosphorylase"/>
</dbReference>
<protein>
    <recommendedName>
        <fullName evidence="3">GDP-fucose pyrophosphorylase domain-containing protein</fullName>
    </recommendedName>
</protein>
<evidence type="ECO:0000259" key="3">
    <source>
        <dbReference type="Pfam" id="PF07959"/>
    </source>
</evidence>
<dbReference type="PANTHER" id="PTHR15045:SF1">
    <property type="entry name" value="FUCOSE-1-PHOSPHATE GUANYLYLTRANSFERASE"/>
    <property type="match status" value="1"/>
</dbReference>
<accession>R7UM64</accession>
<dbReference type="Pfam" id="PF07959">
    <property type="entry name" value="Fucose_pyrophosphorylase"/>
    <property type="match status" value="1"/>
</dbReference>
<organism evidence="4">
    <name type="scientific">Capitella teleta</name>
    <name type="common">Polychaete worm</name>
    <dbReference type="NCBI Taxonomy" id="283909"/>
    <lineage>
        <taxon>Eukaryota</taxon>
        <taxon>Metazoa</taxon>
        <taxon>Spiralia</taxon>
        <taxon>Lophotrochozoa</taxon>
        <taxon>Annelida</taxon>
        <taxon>Polychaeta</taxon>
        <taxon>Sedentaria</taxon>
        <taxon>Scolecida</taxon>
        <taxon>Capitellidae</taxon>
        <taxon>Capitella</taxon>
    </lineage>
</organism>
<feature type="domain" description="GDP-fucose pyrophosphorylase" evidence="3">
    <location>
        <begin position="67"/>
        <end position="479"/>
    </location>
</feature>
<gene>
    <name evidence="4" type="ORF">CAPTEDRAFT_117818</name>
</gene>
<evidence type="ECO:0000313" key="4">
    <source>
        <dbReference type="EMBL" id="ELU07599.1"/>
    </source>
</evidence>
<dbReference type="GO" id="GO:0016772">
    <property type="term" value="F:transferase activity, transferring phosphorus-containing groups"/>
    <property type="evidence" value="ECO:0007669"/>
    <property type="project" value="InterPro"/>
</dbReference>
<sequence length="536" mass="59779">FWDIVVLTTADEEQRLAYELQLEEKQRRSELPLGLPYLVFADPPGPKAGCGGSTMFVLSKMHELYGDDLYCKRILLLNAGGQSQRLPTASVLGKIFTALPCGTPMLQVLDLKLALFMPFLQRMGPGVFHGCSDTIELFDLGDGGNWTFEKPGFTCLAHPSPLDIGTTHGVFVLDPKEASRGDAAELRKCLEVLQKPSIKRMREKGAVLNSSPFISEEHAYTDSGFFFDCDAAKKLLEFYQKEAPLQCEIDSYGDFLQALGPNASVEYTCDLRNVSVVEPTLVRTREKIFNLLKGTAINIVALNASKFYHLGTTKEYLHHFCHDPVLSRELDFFATGVFNSFIPSTDTRGCMMHNYFAASSQIPASSIVEYCSFEASVVIGDNCIISGCCYEPSDPKTVLEIPPDILLHTIPINSDEFVTIAFNVKENIKKKADNLSDAKNLTYLGSTLEQISKQRKSNFADLFSGGTFTLWHAKLFPVQSSMHDSLKSTLMMIKQVYTDSYSWVSMADILRLKDVRRMVTRRSVLYDKISANLPSN</sequence>
<dbReference type="PANTHER" id="PTHR15045">
    <property type="entry name" value="FUCOSE-1-PHOSPHATE GUANYLYLTRANSFERASE"/>
    <property type="match status" value="1"/>
</dbReference>
<dbReference type="EnsemblMetazoa" id="CapteT117818">
    <property type="protein sequence ID" value="CapteP117818"/>
    <property type="gene ID" value="CapteG117818"/>
</dbReference>
<dbReference type="STRING" id="283909.R7UM64"/>
<dbReference type="AlphaFoldDB" id="R7UM64"/>
<dbReference type="Proteomes" id="UP000014760">
    <property type="component" value="Unassembled WGS sequence"/>
</dbReference>
<dbReference type="HOGENOM" id="CLU_508637_0_0_1"/>
<dbReference type="GO" id="GO:0000166">
    <property type="term" value="F:nucleotide binding"/>
    <property type="evidence" value="ECO:0007669"/>
    <property type="project" value="UniProtKB-KW"/>
</dbReference>
<keyword evidence="1" id="KW-0808">Transferase</keyword>
<reference evidence="6" key="1">
    <citation type="submission" date="2012-12" db="EMBL/GenBank/DDBJ databases">
        <authorList>
            <person name="Hellsten U."/>
            <person name="Grimwood J."/>
            <person name="Chapman J.A."/>
            <person name="Shapiro H."/>
            <person name="Aerts A."/>
            <person name="Otillar R.P."/>
            <person name="Terry A.Y."/>
            <person name="Boore J.L."/>
            <person name="Simakov O."/>
            <person name="Marletaz F."/>
            <person name="Cho S.-J."/>
            <person name="Edsinger-Gonzales E."/>
            <person name="Havlak P."/>
            <person name="Kuo D.-H."/>
            <person name="Larsson T."/>
            <person name="Lv J."/>
            <person name="Arendt D."/>
            <person name="Savage R."/>
            <person name="Osoegawa K."/>
            <person name="de Jong P."/>
            <person name="Lindberg D.R."/>
            <person name="Seaver E.C."/>
            <person name="Weisblat D.A."/>
            <person name="Putnam N.H."/>
            <person name="Grigoriev I.V."/>
            <person name="Rokhsar D.S."/>
        </authorList>
    </citation>
    <scope>NUCLEOTIDE SEQUENCE</scope>
    <source>
        <strain evidence="6">I ESC-2004</strain>
    </source>
</reference>
<evidence type="ECO:0000256" key="2">
    <source>
        <dbReference type="ARBA" id="ARBA00022741"/>
    </source>
</evidence>